<keyword evidence="10" id="KW-0732">Signal</keyword>
<evidence type="ECO:0000256" key="2">
    <source>
        <dbReference type="ARBA" id="ARBA00007606"/>
    </source>
</evidence>
<keyword evidence="17" id="KW-0675">Receptor</keyword>
<dbReference type="InterPro" id="IPR011009">
    <property type="entry name" value="Kinase-like_dom_sf"/>
</dbReference>
<dbReference type="PROSITE" id="PS50011">
    <property type="entry name" value="PROTEIN_KINASE_DOM"/>
    <property type="match status" value="1"/>
</dbReference>
<keyword evidence="8" id="KW-0808">Transferase</keyword>
<comment type="similarity">
    <text evidence="2">Belongs to the leguminous lectin family.</text>
</comment>
<evidence type="ECO:0000256" key="5">
    <source>
        <dbReference type="ARBA" id="ARBA00012513"/>
    </source>
</evidence>
<evidence type="ECO:0000256" key="11">
    <source>
        <dbReference type="ARBA" id="ARBA00022734"/>
    </source>
</evidence>
<keyword evidence="16 20" id="KW-0472">Membrane</keyword>
<evidence type="ECO:0000256" key="1">
    <source>
        <dbReference type="ARBA" id="ARBA00004251"/>
    </source>
</evidence>
<dbReference type="PROSITE" id="PS00107">
    <property type="entry name" value="PROTEIN_KINASE_ATP"/>
    <property type="match status" value="1"/>
</dbReference>
<dbReference type="FunFam" id="1.10.510.10:FF:000522">
    <property type="entry name" value="L-type lectin-domain containing receptor kinase IX.1"/>
    <property type="match status" value="1"/>
</dbReference>
<gene>
    <name evidence="23" type="primary">LOC110762566</name>
</gene>
<evidence type="ECO:0000313" key="22">
    <source>
        <dbReference type="Proteomes" id="UP000515124"/>
    </source>
</evidence>
<evidence type="ECO:0000256" key="6">
    <source>
        <dbReference type="ARBA" id="ARBA00022475"/>
    </source>
</evidence>
<dbReference type="Pfam" id="PF00069">
    <property type="entry name" value="Pkinase"/>
    <property type="match status" value="1"/>
</dbReference>
<dbReference type="InterPro" id="IPR000985">
    <property type="entry name" value="Lectin_LegA_CS"/>
</dbReference>
<evidence type="ECO:0000256" key="16">
    <source>
        <dbReference type="ARBA" id="ARBA00023136"/>
    </source>
</evidence>
<dbReference type="Gene3D" id="3.30.200.20">
    <property type="entry name" value="Phosphorylase Kinase, domain 1"/>
    <property type="match status" value="1"/>
</dbReference>
<comment type="subcellular location">
    <subcellularLocation>
        <location evidence="1">Cell membrane</location>
        <topology evidence="1">Single-pass type I membrane protein</topology>
    </subcellularLocation>
</comment>
<proteinExistence type="inferred from homology"/>
<dbReference type="SUPFAM" id="SSF56112">
    <property type="entry name" value="Protein kinase-like (PK-like)"/>
    <property type="match status" value="1"/>
</dbReference>
<keyword evidence="11" id="KW-0430">Lectin</keyword>
<keyword evidence="9 20" id="KW-0812">Transmembrane</keyword>
<evidence type="ECO:0000256" key="9">
    <source>
        <dbReference type="ARBA" id="ARBA00022692"/>
    </source>
</evidence>
<dbReference type="InterPro" id="IPR013320">
    <property type="entry name" value="ConA-like_dom_sf"/>
</dbReference>
<dbReference type="InterPro" id="IPR001220">
    <property type="entry name" value="Legume_lectin_dom"/>
</dbReference>
<dbReference type="Gene3D" id="1.10.510.10">
    <property type="entry name" value="Transferase(Phosphotransferase) domain 1"/>
    <property type="match status" value="1"/>
</dbReference>
<dbReference type="PROSITE" id="PS00307">
    <property type="entry name" value="LECTIN_LEGUME_BETA"/>
    <property type="match status" value="1"/>
</dbReference>
<dbReference type="InterPro" id="IPR050528">
    <property type="entry name" value="L-type_Lectin-RKs"/>
</dbReference>
<dbReference type="GeneID" id="110762566"/>
<feature type="binding site" evidence="19">
    <location>
        <position position="396"/>
    </location>
    <ligand>
        <name>ATP</name>
        <dbReference type="ChEBI" id="CHEBI:30616"/>
    </ligand>
</feature>
<evidence type="ECO:0000256" key="18">
    <source>
        <dbReference type="ARBA" id="ARBA00023180"/>
    </source>
</evidence>
<evidence type="ECO:0000256" key="12">
    <source>
        <dbReference type="ARBA" id="ARBA00022741"/>
    </source>
</evidence>
<feature type="transmembrane region" description="Helical" evidence="20">
    <location>
        <begin position="297"/>
        <end position="321"/>
    </location>
</feature>
<dbReference type="Pfam" id="PF00139">
    <property type="entry name" value="Lectin_legB"/>
    <property type="match status" value="1"/>
</dbReference>
<dbReference type="InterPro" id="IPR019825">
    <property type="entry name" value="Lectin_legB_Mn/Ca_BS"/>
</dbReference>
<keyword evidence="22" id="KW-1185">Reference proteome</keyword>
<organism evidence="22 23">
    <name type="scientific">Prunus avium</name>
    <name type="common">Cherry</name>
    <name type="synonym">Cerasus avium</name>
    <dbReference type="NCBI Taxonomy" id="42229"/>
    <lineage>
        <taxon>Eukaryota</taxon>
        <taxon>Viridiplantae</taxon>
        <taxon>Streptophyta</taxon>
        <taxon>Embryophyta</taxon>
        <taxon>Tracheophyta</taxon>
        <taxon>Spermatophyta</taxon>
        <taxon>Magnoliopsida</taxon>
        <taxon>eudicotyledons</taxon>
        <taxon>Gunneridae</taxon>
        <taxon>Pentapetalae</taxon>
        <taxon>rosids</taxon>
        <taxon>fabids</taxon>
        <taxon>Rosales</taxon>
        <taxon>Rosaceae</taxon>
        <taxon>Amygdaloideae</taxon>
        <taxon>Amygdaleae</taxon>
        <taxon>Prunus</taxon>
    </lineage>
</organism>
<name>A0A6P5SVP0_PRUAV</name>
<dbReference type="GO" id="GO:0004674">
    <property type="term" value="F:protein serine/threonine kinase activity"/>
    <property type="evidence" value="ECO:0007669"/>
    <property type="project" value="UniProtKB-KW"/>
</dbReference>
<evidence type="ECO:0000256" key="17">
    <source>
        <dbReference type="ARBA" id="ARBA00023170"/>
    </source>
</evidence>
<dbReference type="GO" id="GO:0030246">
    <property type="term" value="F:carbohydrate binding"/>
    <property type="evidence" value="ECO:0007669"/>
    <property type="project" value="UniProtKB-KW"/>
</dbReference>
<reference evidence="23" key="1">
    <citation type="submission" date="2025-08" db="UniProtKB">
        <authorList>
            <consortium name="RefSeq"/>
        </authorList>
    </citation>
    <scope>IDENTIFICATION</scope>
</reference>
<keyword evidence="6" id="KW-1003">Cell membrane</keyword>
<keyword evidence="13" id="KW-0418">Kinase</keyword>
<comment type="similarity">
    <text evidence="3">In the N-terminal section; belongs to the leguminous lectin family.</text>
</comment>
<dbReference type="SMART" id="SM00220">
    <property type="entry name" value="S_TKc"/>
    <property type="match status" value="1"/>
</dbReference>
<evidence type="ECO:0000256" key="3">
    <source>
        <dbReference type="ARBA" id="ARBA00008536"/>
    </source>
</evidence>
<dbReference type="KEGG" id="pavi:110762566"/>
<comment type="similarity">
    <text evidence="4">In the C-terminal section; belongs to the protein kinase superfamily. Ser/Thr protein kinase family.</text>
</comment>
<dbReference type="EC" id="2.7.11.1" evidence="5"/>
<evidence type="ECO:0000256" key="19">
    <source>
        <dbReference type="PROSITE-ProRule" id="PRU10141"/>
    </source>
</evidence>
<evidence type="ECO:0000256" key="4">
    <source>
        <dbReference type="ARBA" id="ARBA00010217"/>
    </source>
</evidence>
<dbReference type="AlphaFoldDB" id="A0A6P5SVP0"/>
<dbReference type="PROSITE" id="PS00108">
    <property type="entry name" value="PROTEIN_KINASE_ST"/>
    <property type="match status" value="1"/>
</dbReference>
<dbReference type="InterPro" id="IPR008271">
    <property type="entry name" value="Ser/Thr_kinase_AS"/>
</dbReference>
<evidence type="ECO:0000256" key="8">
    <source>
        <dbReference type="ARBA" id="ARBA00022679"/>
    </source>
</evidence>
<keyword evidence="12 19" id="KW-0547">Nucleotide-binding</keyword>
<keyword evidence="15 20" id="KW-1133">Transmembrane helix</keyword>
<evidence type="ECO:0000259" key="21">
    <source>
        <dbReference type="PROSITE" id="PS50011"/>
    </source>
</evidence>
<feature type="domain" description="Protein kinase" evidence="21">
    <location>
        <begin position="366"/>
        <end position="639"/>
    </location>
</feature>
<evidence type="ECO:0000256" key="10">
    <source>
        <dbReference type="ARBA" id="ARBA00022729"/>
    </source>
</evidence>
<evidence type="ECO:0000313" key="23">
    <source>
        <dbReference type="RefSeq" id="XP_021820910.1"/>
    </source>
</evidence>
<dbReference type="GO" id="GO:0005886">
    <property type="term" value="C:plasma membrane"/>
    <property type="evidence" value="ECO:0007669"/>
    <property type="project" value="UniProtKB-SubCell"/>
</dbReference>
<accession>A0A6P5SVP0</accession>
<dbReference type="InterPro" id="IPR017441">
    <property type="entry name" value="Protein_kinase_ATP_BS"/>
</dbReference>
<evidence type="ECO:0000256" key="13">
    <source>
        <dbReference type="ARBA" id="ARBA00022777"/>
    </source>
</evidence>
<keyword evidence="14 19" id="KW-0067">ATP-binding</keyword>
<protein>
    <recommendedName>
        <fullName evidence="5">non-specific serine/threonine protein kinase</fullName>
        <ecNumber evidence="5">2.7.11.1</ecNumber>
    </recommendedName>
</protein>
<dbReference type="Proteomes" id="UP000515124">
    <property type="component" value="Unplaced"/>
</dbReference>
<dbReference type="CDD" id="cd06899">
    <property type="entry name" value="lectin_legume_LecRK_Arcelin_ConA"/>
    <property type="match status" value="1"/>
</dbReference>
<dbReference type="RefSeq" id="XP_021820910.1">
    <property type="nucleotide sequence ID" value="XM_021965218.1"/>
</dbReference>
<evidence type="ECO:0000256" key="14">
    <source>
        <dbReference type="ARBA" id="ARBA00022840"/>
    </source>
</evidence>
<dbReference type="PANTHER" id="PTHR27007">
    <property type="match status" value="1"/>
</dbReference>
<keyword evidence="7" id="KW-0723">Serine/threonine-protein kinase</keyword>
<dbReference type="InterPro" id="IPR000719">
    <property type="entry name" value="Prot_kinase_dom"/>
</dbReference>
<dbReference type="Gene3D" id="2.60.120.200">
    <property type="match status" value="1"/>
</dbReference>
<dbReference type="SUPFAM" id="SSF49899">
    <property type="entry name" value="Concanavalin A-like lectins/glucanases"/>
    <property type="match status" value="1"/>
</dbReference>
<dbReference type="FunFam" id="2.60.120.200:FF:000103">
    <property type="entry name" value="L-type lectin-domain containing receptor kinase IX.1"/>
    <property type="match status" value="1"/>
</dbReference>
<evidence type="ECO:0000256" key="15">
    <source>
        <dbReference type="ARBA" id="ARBA00022989"/>
    </source>
</evidence>
<keyword evidence="18" id="KW-0325">Glycoprotein</keyword>
<evidence type="ECO:0000256" key="7">
    <source>
        <dbReference type="ARBA" id="ARBA00022527"/>
    </source>
</evidence>
<sequence>MFLISCSQVALCNYYMNNNCYICLFIFINFLPVFAHQTNVTPPLSFTIPQFNPDTENILYEGDATPSLGRVELNTVSQLFRVGRCSYSQPLHLWDSATGSLADFTTHFTFMVDTHNNSKFSDGFAFFLSPVGYPIPPNSAGGNLGLFNSSTNFAVSKNQIVAVEFDSYTNIEWDPSGPHVGINVNKISSIVNTSWVFSSNKKKVANAWITYNATTNYLSVFWTYQENPNPAFIDSPFSLSHRVDLREVLPEWVTIGFSAATGKAPERHVINSWEFKAHLDSGEIRNKQKDTKMKKKYLIGGIAAFTLLILMLGVALCRLVVKKRTVRIGGHENYSKDVTSINKDLERRAFPKRFSYKELVAATNGFANTGRLGQGGSGHVYKGILQDLGCAIAVKKIFAKSDYYEKIFINEVKIISRLIHRNLVQFIGWCHEEGECLLVYAYMPNSSLDTHLFGCKTSLQWKFRYKIALGLASALHYLHEDAEQCVLHRDIKSANILLDEDFSTKLGDFGIAKLVDPWSRTQTIGAVGTFGYIAPEYANGGRASKECDMFSFGVVALEIACGRRTYQDGEFHVPLVSWVWQLYLAGNLLYAADERLDNIFDKNEMECLLMVGLWCTHPNSKGRPRAGKVMKVLQLEEQLPELPHDMHELEHHLSHHDLI</sequence>
<dbReference type="GO" id="GO:0005524">
    <property type="term" value="F:ATP binding"/>
    <property type="evidence" value="ECO:0007669"/>
    <property type="project" value="UniProtKB-UniRule"/>
</dbReference>
<dbReference type="PROSITE" id="PS00308">
    <property type="entry name" value="LECTIN_LEGUME_ALPHA"/>
    <property type="match status" value="1"/>
</dbReference>
<evidence type="ECO:0000256" key="20">
    <source>
        <dbReference type="SAM" id="Phobius"/>
    </source>
</evidence>